<keyword evidence="1" id="KW-0732">Signal</keyword>
<dbReference type="AlphaFoldDB" id="A0AAW1CEI4"/>
<feature type="chain" id="PRO_5043564733" evidence="1">
    <location>
        <begin position="21"/>
        <end position="118"/>
    </location>
</feature>
<name>A0AAW1CEI4_9HEMI</name>
<evidence type="ECO:0000256" key="1">
    <source>
        <dbReference type="SAM" id="SignalP"/>
    </source>
</evidence>
<gene>
    <name evidence="2" type="ORF">O3M35_013249</name>
</gene>
<accession>A0AAW1CEI4</accession>
<evidence type="ECO:0000313" key="2">
    <source>
        <dbReference type="EMBL" id="KAK9496459.1"/>
    </source>
</evidence>
<keyword evidence="3" id="KW-1185">Reference proteome</keyword>
<dbReference type="EMBL" id="JAPXFL010000080">
    <property type="protein sequence ID" value="KAK9496459.1"/>
    <property type="molecule type" value="Genomic_DNA"/>
</dbReference>
<sequence length="118" mass="13399">MVYHLLSMLTVLMMIYVIASKLTSDFYTAEVEKAVQYLRTPPTPATSMEVEEIEDPVVSDNLWKITWRVSGKDTFSEFQKPPEILSSTANPGLKRAKSSGDRKTTWVYAEGTRYGRKS</sequence>
<reference evidence="2 3" key="1">
    <citation type="submission" date="2022-12" db="EMBL/GenBank/DDBJ databases">
        <title>Chromosome-level genome assembly of true bugs.</title>
        <authorList>
            <person name="Ma L."/>
            <person name="Li H."/>
        </authorList>
    </citation>
    <scope>NUCLEOTIDE SEQUENCE [LARGE SCALE GENOMIC DNA]</scope>
    <source>
        <strain evidence="2">Lab_2022b</strain>
    </source>
</reference>
<feature type="signal peptide" evidence="1">
    <location>
        <begin position="1"/>
        <end position="20"/>
    </location>
</feature>
<protein>
    <submittedName>
        <fullName evidence="2">Uncharacterized protein</fullName>
    </submittedName>
</protein>
<organism evidence="2 3">
    <name type="scientific">Rhynocoris fuscipes</name>
    <dbReference type="NCBI Taxonomy" id="488301"/>
    <lineage>
        <taxon>Eukaryota</taxon>
        <taxon>Metazoa</taxon>
        <taxon>Ecdysozoa</taxon>
        <taxon>Arthropoda</taxon>
        <taxon>Hexapoda</taxon>
        <taxon>Insecta</taxon>
        <taxon>Pterygota</taxon>
        <taxon>Neoptera</taxon>
        <taxon>Paraneoptera</taxon>
        <taxon>Hemiptera</taxon>
        <taxon>Heteroptera</taxon>
        <taxon>Panheteroptera</taxon>
        <taxon>Cimicomorpha</taxon>
        <taxon>Reduviidae</taxon>
        <taxon>Harpactorinae</taxon>
        <taxon>Harpactorini</taxon>
        <taxon>Rhynocoris</taxon>
    </lineage>
</organism>
<dbReference type="Proteomes" id="UP001461498">
    <property type="component" value="Unassembled WGS sequence"/>
</dbReference>
<comment type="caution">
    <text evidence="2">The sequence shown here is derived from an EMBL/GenBank/DDBJ whole genome shotgun (WGS) entry which is preliminary data.</text>
</comment>
<evidence type="ECO:0000313" key="3">
    <source>
        <dbReference type="Proteomes" id="UP001461498"/>
    </source>
</evidence>
<proteinExistence type="predicted"/>